<sequence>MVRLHPVGMGGDYYAFSLPGRSIMSLYFLPLGATNQATSQSDDVHSVSITLRQKNKLKIVKQNMKAGSLWQYTAPVEETISVWIRDQLNKSINANERKSAVPVEVARVMVIASIRNVSISGVKKSNFGCFMPTPMIVDRCAHLINTSYYPSSSNVTSNVLLTAPSHLCPEDKIDIRSNTETKLKSILVKWNKDAEEITVQREARTKVFMINSQTTMMNVVSYGGEKGIFIHEIPEYSQWMTDPAFPIAMPDGFEGALYVIATRYKAKDNRSVSVQQELLKPSLHRLMPSPKTRLIVVRMYYRRYLPILRGEVNGTPVACIVALNRRAAPSPIFAKPTTTPPSTMIAMTTEEECLVDGREESAPMTQGASLRTLSNNLLAICICLMIYNESKH</sequence>
<name>A0A3P6TB38_LITSI</name>
<organism evidence="1 2">
    <name type="scientific">Litomosoides sigmodontis</name>
    <name type="common">Filarial nematode worm</name>
    <dbReference type="NCBI Taxonomy" id="42156"/>
    <lineage>
        <taxon>Eukaryota</taxon>
        <taxon>Metazoa</taxon>
        <taxon>Ecdysozoa</taxon>
        <taxon>Nematoda</taxon>
        <taxon>Chromadorea</taxon>
        <taxon>Rhabditida</taxon>
        <taxon>Spirurina</taxon>
        <taxon>Spiruromorpha</taxon>
        <taxon>Filarioidea</taxon>
        <taxon>Onchocercidae</taxon>
        <taxon>Litomosoides</taxon>
    </lineage>
</organism>
<dbReference type="Proteomes" id="UP000277928">
    <property type="component" value="Unassembled WGS sequence"/>
</dbReference>
<dbReference type="OrthoDB" id="5825638at2759"/>
<evidence type="ECO:0000313" key="2">
    <source>
        <dbReference type="Proteomes" id="UP000277928"/>
    </source>
</evidence>
<protein>
    <submittedName>
        <fullName evidence="1">Uncharacterized protein</fullName>
    </submittedName>
</protein>
<accession>A0A3P6TB38</accession>
<keyword evidence="2" id="KW-1185">Reference proteome</keyword>
<reference evidence="1 2" key="1">
    <citation type="submission" date="2018-08" db="EMBL/GenBank/DDBJ databases">
        <authorList>
            <person name="Laetsch R D."/>
            <person name="Stevens L."/>
            <person name="Kumar S."/>
            <person name="Blaxter L. M."/>
        </authorList>
    </citation>
    <scope>NUCLEOTIDE SEQUENCE [LARGE SCALE GENOMIC DNA]</scope>
</reference>
<dbReference type="AlphaFoldDB" id="A0A3P6TB38"/>
<evidence type="ECO:0000313" key="1">
    <source>
        <dbReference type="EMBL" id="VDK76500.1"/>
    </source>
</evidence>
<gene>
    <name evidence="1" type="ORF">NLS_LOCUS3298</name>
</gene>
<dbReference type="OMA" id="MSINCHI"/>
<dbReference type="EMBL" id="UYRX01000175">
    <property type="protein sequence ID" value="VDK76500.1"/>
    <property type="molecule type" value="Genomic_DNA"/>
</dbReference>
<proteinExistence type="predicted"/>